<dbReference type="InParanoid" id="T1FCG7"/>
<dbReference type="HOGENOM" id="CLU_659339_0_0_1"/>
<dbReference type="GO" id="GO:0007165">
    <property type="term" value="P:signal transduction"/>
    <property type="evidence" value="ECO:0000318"/>
    <property type="project" value="GO_Central"/>
</dbReference>
<evidence type="ECO:0000313" key="2">
    <source>
        <dbReference type="EMBL" id="ESN97490.1"/>
    </source>
</evidence>
<dbReference type="KEGG" id="hro:HELRODRAFT_177916"/>
<dbReference type="Proteomes" id="UP000015101">
    <property type="component" value="Unassembled WGS sequence"/>
</dbReference>
<feature type="domain" description="WSC" evidence="1">
    <location>
        <begin position="266"/>
        <end position="350"/>
    </location>
</feature>
<dbReference type="GO" id="GO:0004888">
    <property type="term" value="F:transmembrane signaling receptor activity"/>
    <property type="evidence" value="ECO:0000318"/>
    <property type="project" value="GO_Central"/>
</dbReference>
<keyword evidence="4" id="KW-1185">Reference proteome</keyword>
<gene>
    <name evidence="3" type="primary">20206516</name>
    <name evidence="2" type="ORF">HELRODRAFT_177916</name>
</gene>
<dbReference type="CTD" id="20206516"/>
<dbReference type="RefSeq" id="XP_009024322.1">
    <property type="nucleotide sequence ID" value="XM_009026074.1"/>
</dbReference>
<dbReference type="EMBL" id="AMQM01006227">
    <property type="status" value="NOT_ANNOTATED_CDS"/>
    <property type="molecule type" value="Genomic_DNA"/>
</dbReference>
<dbReference type="PROSITE" id="PS51212">
    <property type="entry name" value="WSC"/>
    <property type="match status" value="1"/>
</dbReference>
<accession>T1FCG7</accession>
<sequence length="417" mass="46518">MSSAAEAHDGFADESYYTVEYFPNIMFGKVTTLCDAAGVCPERSCNLKQHTCPRPLICQSMNQKIFEECFCPLIDDYHDKQQNCVDIPKTKNVAFAGLAFCETENGREPALYLVDGNVFGTASSVVVHSLNIELNRVYSVHDVMIHIYSQPETNSFFIIHVVYPTTEFNFQVLDGVKNNDVEGYEESAKDDEKIGKKSLKSADVTQTKVSECHLNPLPGGFRKINYNCADQYAKTLSVKTKQQDSFGDLRTVTEVEVFARAVKSTGYKFVGCFGTITRHDVAVSSLPIFDCSEKCSKIFPDFAIALQKQNCYCIRDYANFLPSSDCSKKCTNHSFLKCGSDKAYSVYATPREKDVFIGCVNALKHVPLHVGVDPARAYRSCKTHCAALLAVHFAIKARKFHGFSASDHFDSTNFETT</sequence>
<dbReference type="SMART" id="SM00321">
    <property type="entry name" value="WSC"/>
    <property type="match status" value="1"/>
</dbReference>
<reference evidence="3" key="3">
    <citation type="submission" date="2015-06" db="UniProtKB">
        <authorList>
            <consortium name="EnsemblMetazoa"/>
        </authorList>
    </citation>
    <scope>IDENTIFICATION</scope>
</reference>
<dbReference type="GO" id="GO:0005886">
    <property type="term" value="C:plasma membrane"/>
    <property type="evidence" value="ECO:0000318"/>
    <property type="project" value="GO_Central"/>
</dbReference>
<proteinExistence type="predicted"/>
<dbReference type="AlphaFoldDB" id="T1FCG7"/>
<reference evidence="2 4" key="2">
    <citation type="journal article" date="2013" name="Nature">
        <title>Insights into bilaterian evolution from three spiralian genomes.</title>
        <authorList>
            <person name="Simakov O."/>
            <person name="Marletaz F."/>
            <person name="Cho S.J."/>
            <person name="Edsinger-Gonzales E."/>
            <person name="Havlak P."/>
            <person name="Hellsten U."/>
            <person name="Kuo D.H."/>
            <person name="Larsson T."/>
            <person name="Lv J."/>
            <person name="Arendt D."/>
            <person name="Savage R."/>
            <person name="Osoegawa K."/>
            <person name="de Jong P."/>
            <person name="Grimwood J."/>
            <person name="Chapman J.A."/>
            <person name="Shapiro H."/>
            <person name="Aerts A."/>
            <person name="Otillar R.P."/>
            <person name="Terry A.Y."/>
            <person name="Boore J.L."/>
            <person name="Grigoriev I.V."/>
            <person name="Lindberg D.R."/>
            <person name="Seaver E.C."/>
            <person name="Weisblat D.A."/>
            <person name="Putnam N.H."/>
            <person name="Rokhsar D.S."/>
        </authorList>
    </citation>
    <scope>NUCLEOTIDE SEQUENCE</scope>
</reference>
<reference evidence="4" key="1">
    <citation type="submission" date="2012-12" db="EMBL/GenBank/DDBJ databases">
        <authorList>
            <person name="Hellsten U."/>
            <person name="Grimwood J."/>
            <person name="Chapman J.A."/>
            <person name="Shapiro H."/>
            <person name="Aerts A."/>
            <person name="Otillar R.P."/>
            <person name="Terry A.Y."/>
            <person name="Boore J.L."/>
            <person name="Simakov O."/>
            <person name="Marletaz F."/>
            <person name="Cho S.-J."/>
            <person name="Edsinger-Gonzales E."/>
            <person name="Havlak P."/>
            <person name="Kuo D.-H."/>
            <person name="Larsson T."/>
            <person name="Lv J."/>
            <person name="Arendt D."/>
            <person name="Savage R."/>
            <person name="Osoegawa K."/>
            <person name="de Jong P."/>
            <person name="Lindberg D.R."/>
            <person name="Seaver E.C."/>
            <person name="Weisblat D.A."/>
            <person name="Putnam N.H."/>
            <person name="Grigoriev I.V."/>
            <person name="Rokhsar D.S."/>
        </authorList>
    </citation>
    <scope>NUCLEOTIDE SEQUENCE</scope>
</reference>
<organism evidence="3 4">
    <name type="scientific">Helobdella robusta</name>
    <name type="common">Californian leech</name>
    <dbReference type="NCBI Taxonomy" id="6412"/>
    <lineage>
        <taxon>Eukaryota</taxon>
        <taxon>Metazoa</taxon>
        <taxon>Spiralia</taxon>
        <taxon>Lophotrochozoa</taxon>
        <taxon>Annelida</taxon>
        <taxon>Clitellata</taxon>
        <taxon>Hirudinea</taxon>
        <taxon>Rhynchobdellida</taxon>
        <taxon>Glossiphoniidae</taxon>
        <taxon>Helobdella</taxon>
    </lineage>
</organism>
<evidence type="ECO:0000259" key="1">
    <source>
        <dbReference type="PROSITE" id="PS51212"/>
    </source>
</evidence>
<dbReference type="EnsemblMetazoa" id="HelroT177916">
    <property type="protein sequence ID" value="HelroP177916"/>
    <property type="gene ID" value="HelroG177916"/>
</dbReference>
<dbReference type="GeneID" id="20206516"/>
<name>T1FCG7_HELRO</name>
<dbReference type="InterPro" id="IPR002889">
    <property type="entry name" value="WSC_carb-bd"/>
</dbReference>
<dbReference type="EMBL" id="KB097336">
    <property type="protein sequence ID" value="ESN97490.1"/>
    <property type="molecule type" value="Genomic_DNA"/>
</dbReference>
<evidence type="ECO:0000313" key="3">
    <source>
        <dbReference type="EnsemblMetazoa" id="HelroP177916"/>
    </source>
</evidence>
<evidence type="ECO:0000313" key="4">
    <source>
        <dbReference type="Proteomes" id="UP000015101"/>
    </source>
</evidence>
<protein>
    <recommendedName>
        <fullName evidence="1">WSC domain-containing protein</fullName>
    </recommendedName>
</protein>